<sequence>MHQLRIDFERLPAPFGGNVELDFELCGQGNIDIGGKPQKQAVRAKIQNQAIETPRFARFEYSLQFCRVSNMSALFGFFAID</sequence>
<keyword evidence="2" id="KW-1185">Reference proteome</keyword>
<gene>
    <name evidence="1" type="ORF">NP596_01580</name>
</gene>
<evidence type="ECO:0000313" key="2">
    <source>
        <dbReference type="Proteomes" id="UP001524586"/>
    </source>
</evidence>
<comment type="caution">
    <text evidence="1">The sequence shown here is derived from an EMBL/GenBank/DDBJ whole genome shotgun (WGS) entry which is preliminary data.</text>
</comment>
<reference evidence="1 2" key="1">
    <citation type="submission" date="2022-07" db="EMBL/GenBank/DDBJ databases">
        <title>Methylomonas rivi sp. nov., Methylomonas rosea sp. nov., Methylomonas aureus sp. nov. and Methylomonas subterranea sp. nov., four novel methanotrophs isolated from a freshwater creek and the deep terrestrial subsurface.</title>
        <authorList>
            <person name="Abin C."/>
            <person name="Sankaranarayanan K."/>
            <person name="Garner C."/>
            <person name="Sindelar R."/>
            <person name="Kotary K."/>
            <person name="Garner R."/>
            <person name="Barclay S."/>
            <person name="Lawson P."/>
            <person name="Krumholz L."/>
        </authorList>
    </citation>
    <scope>NUCLEOTIDE SEQUENCE [LARGE SCALE GENOMIC DNA]</scope>
    <source>
        <strain evidence="1 2">WSC-6</strain>
    </source>
</reference>
<dbReference type="Proteomes" id="UP001524586">
    <property type="component" value="Unassembled WGS sequence"/>
</dbReference>
<name>A0ABT1TZZ9_9GAMM</name>
<evidence type="ECO:0000313" key="1">
    <source>
        <dbReference type="EMBL" id="MCQ8127132.1"/>
    </source>
</evidence>
<organism evidence="1 2">
    <name type="scientific">Methylomonas rivi</name>
    <dbReference type="NCBI Taxonomy" id="2952226"/>
    <lineage>
        <taxon>Bacteria</taxon>
        <taxon>Pseudomonadati</taxon>
        <taxon>Pseudomonadota</taxon>
        <taxon>Gammaproteobacteria</taxon>
        <taxon>Methylococcales</taxon>
        <taxon>Methylococcaceae</taxon>
        <taxon>Methylomonas</taxon>
    </lineage>
</organism>
<accession>A0ABT1TZZ9</accession>
<dbReference type="EMBL" id="JANIBK010000004">
    <property type="protein sequence ID" value="MCQ8127132.1"/>
    <property type="molecule type" value="Genomic_DNA"/>
</dbReference>
<protein>
    <submittedName>
        <fullName evidence="1">Uncharacterized protein</fullName>
    </submittedName>
</protein>
<proteinExistence type="predicted"/>